<dbReference type="AlphaFoldDB" id="A0AAE4I3P4"/>
<evidence type="ECO:0000313" key="4">
    <source>
        <dbReference type="EMBL" id="MDT2771433.1"/>
    </source>
</evidence>
<evidence type="ECO:0000256" key="2">
    <source>
        <dbReference type="SAM" id="SignalP"/>
    </source>
</evidence>
<sequence>MKKLVVGCLLVSVLVLGACQKSATKTTVASTGEVSSTVASTSSTSEEKKSTLSSSSATESISSATFESAVSSSSELPASTIASSQPDNLALAQQQLVGKSFSLAPVLFDGQAVNQAMDENKAPQNLVHDGGAYISFTSESTAFVELAGSYRPNYEDEYTMTNETITVANQTIPYSITNGVLTFDSWTTELDGHTITWAFE</sequence>
<accession>A0AAE4I3P4</accession>
<dbReference type="PROSITE" id="PS51257">
    <property type="entry name" value="PROKAR_LIPOPROTEIN"/>
    <property type="match status" value="1"/>
</dbReference>
<dbReference type="EMBL" id="JARQAI010000016">
    <property type="protein sequence ID" value="MDT2737577.1"/>
    <property type="molecule type" value="Genomic_DNA"/>
</dbReference>
<feature type="signal peptide" evidence="2">
    <location>
        <begin position="1"/>
        <end position="23"/>
    </location>
</feature>
<keyword evidence="6" id="KW-1185">Reference proteome</keyword>
<comment type="caution">
    <text evidence="3">The sequence shown here is derived from an EMBL/GenBank/DDBJ whole genome shotgun (WGS) entry which is preliminary data.</text>
</comment>
<keyword evidence="2" id="KW-0732">Signal</keyword>
<evidence type="ECO:0000313" key="6">
    <source>
        <dbReference type="Proteomes" id="UP001269061"/>
    </source>
</evidence>
<proteinExistence type="predicted"/>
<evidence type="ECO:0000256" key="1">
    <source>
        <dbReference type="SAM" id="MobiDB-lite"/>
    </source>
</evidence>
<name>A0AAE4I3P4_9ENTE</name>
<dbReference type="RefSeq" id="WP_311797234.1">
    <property type="nucleotide sequence ID" value="NZ_JARQAI010000016.1"/>
</dbReference>
<dbReference type="Proteomes" id="UP001269061">
    <property type="component" value="Unassembled WGS sequence"/>
</dbReference>
<dbReference type="EMBL" id="JARQAZ010000009">
    <property type="protein sequence ID" value="MDT2771433.1"/>
    <property type="molecule type" value="Genomic_DNA"/>
</dbReference>
<feature type="compositionally biased region" description="Low complexity" evidence="1">
    <location>
        <begin position="30"/>
        <end position="44"/>
    </location>
</feature>
<feature type="chain" id="PRO_5042066881" description="Lipoprotein" evidence="2">
    <location>
        <begin position="24"/>
        <end position="200"/>
    </location>
</feature>
<feature type="region of interest" description="Disordered" evidence="1">
    <location>
        <begin position="30"/>
        <end position="56"/>
    </location>
</feature>
<organism evidence="3 5">
    <name type="scientific">Enterococcus pseudoavium</name>
    <dbReference type="NCBI Taxonomy" id="44007"/>
    <lineage>
        <taxon>Bacteria</taxon>
        <taxon>Bacillati</taxon>
        <taxon>Bacillota</taxon>
        <taxon>Bacilli</taxon>
        <taxon>Lactobacillales</taxon>
        <taxon>Enterococcaceae</taxon>
        <taxon>Enterococcus</taxon>
    </lineage>
</organism>
<gene>
    <name evidence="3" type="ORF">P7H00_10685</name>
    <name evidence="4" type="ORF">P7H46_11455</name>
</gene>
<reference evidence="3 6" key="1">
    <citation type="submission" date="2023-03" db="EMBL/GenBank/DDBJ databases">
        <authorList>
            <person name="Shen W."/>
            <person name="Cai J."/>
        </authorList>
    </citation>
    <scope>NUCLEOTIDE SEQUENCE</scope>
    <source>
        <strain evidence="3">P69-2</strain>
        <strain evidence="4 6">Y59</strain>
    </source>
</reference>
<dbReference type="Proteomes" id="UP001180842">
    <property type="component" value="Unassembled WGS sequence"/>
</dbReference>
<evidence type="ECO:0008006" key="7">
    <source>
        <dbReference type="Google" id="ProtNLM"/>
    </source>
</evidence>
<evidence type="ECO:0000313" key="3">
    <source>
        <dbReference type="EMBL" id="MDT2737577.1"/>
    </source>
</evidence>
<evidence type="ECO:0000313" key="5">
    <source>
        <dbReference type="Proteomes" id="UP001180842"/>
    </source>
</evidence>
<protein>
    <recommendedName>
        <fullName evidence="7">Lipoprotein</fullName>
    </recommendedName>
</protein>